<protein>
    <submittedName>
        <fullName evidence="2">Uncharacterized protein</fullName>
    </submittedName>
</protein>
<evidence type="ECO:0000256" key="1">
    <source>
        <dbReference type="SAM" id="MobiDB-lite"/>
    </source>
</evidence>
<dbReference type="OrthoDB" id="5379188at2"/>
<reference evidence="2 3" key="1">
    <citation type="submission" date="2019-07" db="EMBL/GenBank/DDBJ databases">
        <authorList>
            <person name="Zhu P."/>
        </authorList>
    </citation>
    <scope>NUCLEOTIDE SEQUENCE [LARGE SCALE GENOMIC DNA]</scope>
    <source>
        <strain evidence="2 3">SSL-25</strain>
    </source>
</reference>
<accession>A0A5B8J4Y2</accession>
<keyword evidence="3" id="KW-1185">Reference proteome</keyword>
<name>A0A5B8J4Y2_9ACTN</name>
<evidence type="ECO:0000313" key="2">
    <source>
        <dbReference type="EMBL" id="QDY75434.1"/>
    </source>
</evidence>
<sequence length="487" mass="51863">MNTWWNRFYNKRQKRSPRGSEQLSAVPREVSASGDGSVAVGGSAEIIVAGSHNALTIHLGSAGPTSLDELADAGRARMMQRWHAAGVPLAVASEFADTLELGTLPAALTTSPESRVVVLEGCFGAGKSLAAERQHHQDIAAARTDAQAPVPVHLQAKHIEGDVIDAAIRAARPIGDPAARGVALVLDGLDEPGPIRGKELLDQALSWTATTTGRRWRILLTTRPGLEVDASVRRFIPELDDDETSSLIDRLGGDGRAVRDQPAMVRSVVRWPLFAIIAATLQRDREPLPSSPVAFLEALVTRALRDVESAKEERAEQLLRRLAAECVNVGGLAAASDVGSPAEVQALLGTRLVVRRGDRHLAFALPVLEQYFAGQALLADGVPVEVMQSVELLDRWRYGLAMAIASGGWKSVHAMLEPLLHAQPGVVAWAVHEAIPRNVPEGEGPWTALHASVYRQLSKLGSGNLAQQVTASSSIQGGPAPSQSMPA</sequence>
<dbReference type="AlphaFoldDB" id="A0A5B8J4Y2"/>
<proteinExistence type="predicted"/>
<dbReference type="Proteomes" id="UP000320580">
    <property type="component" value="Chromosome"/>
</dbReference>
<dbReference type="KEGG" id="sqz:FQU76_01715"/>
<evidence type="ECO:0000313" key="3">
    <source>
        <dbReference type="Proteomes" id="UP000320580"/>
    </source>
</evidence>
<dbReference type="EMBL" id="CP042266">
    <property type="protein sequence ID" value="QDY75434.1"/>
    <property type="molecule type" value="Genomic_DNA"/>
</dbReference>
<dbReference type="RefSeq" id="WP_146478746.1">
    <property type="nucleotide sequence ID" value="NZ_CP042266.1"/>
</dbReference>
<organism evidence="2 3">
    <name type="scientific">Streptomyces qinzhouensis</name>
    <dbReference type="NCBI Taxonomy" id="2599401"/>
    <lineage>
        <taxon>Bacteria</taxon>
        <taxon>Bacillati</taxon>
        <taxon>Actinomycetota</taxon>
        <taxon>Actinomycetes</taxon>
        <taxon>Kitasatosporales</taxon>
        <taxon>Streptomycetaceae</taxon>
        <taxon>Streptomyces</taxon>
    </lineage>
</organism>
<gene>
    <name evidence="2" type="ORF">FQU76_01715</name>
</gene>
<feature type="region of interest" description="Disordered" evidence="1">
    <location>
        <begin position="16"/>
        <end position="35"/>
    </location>
</feature>